<keyword evidence="1" id="KW-0732">Signal</keyword>
<evidence type="ECO:0000313" key="3">
    <source>
        <dbReference type="EMBL" id="KAJ6645922.1"/>
    </source>
</evidence>
<organism evidence="3 4">
    <name type="scientific">Pseudolycoriella hygida</name>
    <dbReference type="NCBI Taxonomy" id="35572"/>
    <lineage>
        <taxon>Eukaryota</taxon>
        <taxon>Metazoa</taxon>
        <taxon>Ecdysozoa</taxon>
        <taxon>Arthropoda</taxon>
        <taxon>Hexapoda</taxon>
        <taxon>Insecta</taxon>
        <taxon>Pterygota</taxon>
        <taxon>Neoptera</taxon>
        <taxon>Endopterygota</taxon>
        <taxon>Diptera</taxon>
        <taxon>Nematocera</taxon>
        <taxon>Sciaroidea</taxon>
        <taxon>Sciaridae</taxon>
        <taxon>Pseudolycoriella</taxon>
    </lineage>
</organism>
<dbReference type="GO" id="GO:0030246">
    <property type="term" value="F:carbohydrate binding"/>
    <property type="evidence" value="ECO:0007669"/>
    <property type="project" value="InterPro"/>
</dbReference>
<dbReference type="EMBL" id="WJQU01000001">
    <property type="protein sequence ID" value="KAJ6645922.1"/>
    <property type="molecule type" value="Genomic_DNA"/>
</dbReference>
<dbReference type="PROSITE" id="PS51969">
    <property type="entry name" value="CBM39"/>
    <property type="match status" value="1"/>
</dbReference>
<dbReference type="Proteomes" id="UP001151699">
    <property type="component" value="Chromosome A"/>
</dbReference>
<evidence type="ECO:0000259" key="2">
    <source>
        <dbReference type="PROSITE" id="PS51969"/>
    </source>
</evidence>
<dbReference type="OrthoDB" id="4781at2759"/>
<gene>
    <name evidence="3" type="primary">BGBP_1</name>
    <name evidence="3" type="ORF">Bhyg_01131</name>
</gene>
<proteinExistence type="predicted"/>
<dbReference type="InterPro" id="IPR043030">
    <property type="entry name" value="BGBP_N_sf"/>
</dbReference>
<sequence length="345" mass="39303">MQQSVICICFLLMFELSSGGKYETKSVQYSVPKATITVFSSKGFSVSIPDSPGLKLFAFHGNINSKLEVLEAGTFNKDVLRPENGLWTFRDFSTKLKAGDFINYWLYVEKDGLGYRQDIQMFVVRELYNDEKPADVTESVLGESITANYKEFTSVSGDIHHYHHYEEKTSSGQCQNDKMINELFLKISSQLNVVLMQLKSLHDKTDPLKNKIDSLEEVVDELLKDRGNGTKLLLIGNNPPKDSNAYEAIRGVITDALGLYDLSSSIKFAEIVEDGIIFELKNSIEKHRILVRAQDRFNTDKRKIVEYSSKDENKTNSEIPDIYFRLDVSEKNTEEKPDDDVLLFE</sequence>
<name>A0A9Q0S583_9DIPT</name>
<dbReference type="Pfam" id="PF15886">
    <property type="entry name" value="CBM39"/>
    <property type="match status" value="1"/>
</dbReference>
<reference evidence="3" key="1">
    <citation type="submission" date="2022-07" db="EMBL/GenBank/DDBJ databases">
        <authorList>
            <person name="Trinca V."/>
            <person name="Uliana J.V.C."/>
            <person name="Torres T.T."/>
            <person name="Ward R.J."/>
            <person name="Monesi N."/>
        </authorList>
    </citation>
    <scope>NUCLEOTIDE SEQUENCE</scope>
    <source>
        <strain evidence="3">HSMRA1968</strain>
        <tissue evidence="3">Whole embryos</tissue>
    </source>
</reference>
<feature type="chain" id="PRO_5040224879" evidence="1">
    <location>
        <begin position="20"/>
        <end position="345"/>
    </location>
</feature>
<accession>A0A9Q0S583</accession>
<protein>
    <submittedName>
        <fullName evidence="3">Beta-1,3-glucan-binding protein</fullName>
    </submittedName>
</protein>
<dbReference type="Gene3D" id="2.60.40.2140">
    <property type="entry name" value="Beta-1,3-glucan-recognition protein, N-terminal domain"/>
    <property type="match status" value="1"/>
</dbReference>
<feature type="domain" description="CBM39" evidence="2">
    <location>
        <begin position="29"/>
        <end position="129"/>
    </location>
</feature>
<comment type="caution">
    <text evidence="3">The sequence shown here is derived from an EMBL/GenBank/DDBJ whole genome shotgun (WGS) entry which is preliminary data.</text>
</comment>
<evidence type="ECO:0000313" key="4">
    <source>
        <dbReference type="Proteomes" id="UP001151699"/>
    </source>
</evidence>
<evidence type="ECO:0000256" key="1">
    <source>
        <dbReference type="SAM" id="SignalP"/>
    </source>
</evidence>
<dbReference type="InterPro" id="IPR031756">
    <property type="entry name" value="BGBP_N"/>
</dbReference>
<dbReference type="AlphaFoldDB" id="A0A9Q0S583"/>
<feature type="signal peptide" evidence="1">
    <location>
        <begin position="1"/>
        <end position="19"/>
    </location>
</feature>
<keyword evidence="4" id="KW-1185">Reference proteome</keyword>